<feature type="compositionally biased region" description="Polar residues" evidence="10">
    <location>
        <begin position="699"/>
        <end position="713"/>
    </location>
</feature>
<dbReference type="InterPro" id="IPR000306">
    <property type="entry name" value="Znf_FYVE"/>
</dbReference>
<feature type="domain" description="FYVE-type" evidence="11">
    <location>
        <begin position="159"/>
        <end position="219"/>
    </location>
</feature>
<comment type="caution">
    <text evidence="13">The sequence shown here is derived from an EMBL/GenBank/DDBJ whole genome shotgun (WGS) entry which is preliminary data.</text>
</comment>
<feature type="region of interest" description="Disordered" evidence="10">
    <location>
        <begin position="659"/>
        <end position="769"/>
    </location>
</feature>
<dbReference type="SMART" id="SM00288">
    <property type="entry name" value="VHS"/>
    <property type="match status" value="1"/>
</dbReference>
<evidence type="ECO:0000256" key="9">
    <source>
        <dbReference type="SAM" id="Coils"/>
    </source>
</evidence>
<feature type="coiled-coil region" evidence="9">
    <location>
        <begin position="476"/>
        <end position="529"/>
    </location>
</feature>
<feature type="domain" description="VHS" evidence="12">
    <location>
        <begin position="12"/>
        <end position="142"/>
    </location>
</feature>
<evidence type="ECO:0000256" key="3">
    <source>
        <dbReference type="ARBA" id="ARBA00022490"/>
    </source>
</evidence>
<evidence type="ECO:0000256" key="5">
    <source>
        <dbReference type="ARBA" id="ARBA00022723"/>
    </source>
</evidence>
<dbReference type="CDD" id="cd21387">
    <property type="entry name" value="GAT_Hrs"/>
    <property type="match status" value="1"/>
</dbReference>
<evidence type="ECO:0000256" key="8">
    <source>
        <dbReference type="PROSITE-ProRule" id="PRU00091"/>
    </source>
</evidence>
<name>A0A4U8UWM7_STECR</name>
<keyword evidence="6 8" id="KW-0863">Zinc-finger</keyword>
<keyword evidence="9" id="KW-0175">Coiled coil</keyword>
<dbReference type="EMBL" id="CM016762">
    <property type="protein sequence ID" value="TMS37801.1"/>
    <property type="molecule type" value="Genomic_DNA"/>
</dbReference>
<dbReference type="OrthoDB" id="957735at2759"/>
<keyword evidence="3" id="KW-0963">Cytoplasm</keyword>
<dbReference type="Pfam" id="PF00790">
    <property type="entry name" value="VHS"/>
    <property type="match status" value="1"/>
</dbReference>
<dbReference type="InterPro" id="IPR008942">
    <property type="entry name" value="ENTH_VHS"/>
</dbReference>
<dbReference type="Pfam" id="PF01363">
    <property type="entry name" value="FYVE"/>
    <property type="match status" value="1"/>
</dbReference>
<dbReference type="PANTHER" id="PTHR46275:SF1">
    <property type="entry name" value="HEPATOCYTE GROWTH FACTOR-REGULATED TYROSINE KINASE SUBSTRATE"/>
    <property type="match status" value="1"/>
</dbReference>
<feature type="region of interest" description="Disordered" evidence="10">
    <location>
        <begin position="352"/>
        <end position="374"/>
    </location>
</feature>
<feature type="compositionally biased region" description="Low complexity" evidence="10">
    <location>
        <begin position="687"/>
        <end position="698"/>
    </location>
</feature>
<dbReference type="GO" id="GO:0032456">
    <property type="term" value="P:endocytic recycling"/>
    <property type="evidence" value="ECO:0007669"/>
    <property type="project" value="TreeGrafter"/>
</dbReference>
<dbReference type="GO" id="GO:0035091">
    <property type="term" value="F:phosphatidylinositol binding"/>
    <property type="evidence" value="ECO:0007669"/>
    <property type="project" value="InterPro"/>
</dbReference>
<dbReference type="Gene3D" id="1.25.40.90">
    <property type="match status" value="1"/>
</dbReference>
<dbReference type="GO" id="GO:0031623">
    <property type="term" value="P:receptor internalization"/>
    <property type="evidence" value="ECO:0007669"/>
    <property type="project" value="TreeGrafter"/>
</dbReference>
<comment type="subcellular location">
    <subcellularLocation>
        <location evidence="1">Cytoplasm</location>
    </subcellularLocation>
</comment>
<dbReference type="InterPro" id="IPR011011">
    <property type="entry name" value="Znf_FYVE_PHD"/>
</dbReference>
<evidence type="ECO:0000259" key="12">
    <source>
        <dbReference type="PROSITE" id="PS50179"/>
    </source>
</evidence>
<dbReference type="Pfam" id="PF12210">
    <property type="entry name" value="Hrs_helical"/>
    <property type="match status" value="1"/>
</dbReference>
<dbReference type="GO" id="GO:0008270">
    <property type="term" value="F:zinc ion binding"/>
    <property type="evidence" value="ECO:0007669"/>
    <property type="project" value="UniProtKB-KW"/>
</dbReference>
<dbReference type="PROSITE" id="PS50178">
    <property type="entry name" value="ZF_FYVE"/>
    <property type="match status" value="1"/>
</dbReference>
<evidence type="ECO:0000313" key="13">
    <source>
        <dbReference type="EMBL" id="TMS37801.1"/>
    </source>
</evidence>
<organism evidence="13 14">
    <name type="scientific">Steinernema carpocapsae</name>
    <name type="common">Entomopathogenic nematode</name>
    <dbReference type="NCBI Taxonomy" id="34508"/>
    <lineage>
        <taxon>Eukaryota</taxon>
        <taxon>Metazoa</taxon>
        <taxon>Ecdysozoa</taxon>
        <taxon>Nematoda</taxon>
        <taxon>Chromadorea</taxon>
        <taxon>Rhabditida</taxon>
        <taxon>Tylenchina</taxon>
        <taxon>Panagrolaimomorpha</taxon>
        <taxon>Strongyloidoidea</taxon>
        <taxon>Steinernematidae</taxon>
        <taxon>Steinernema</taxon>
    </lineage>
</organism>
<proteinExistence type="predicted"/>
<dbReference type="SUPFAM" id="SSF57903">
    <property type="entry name" value="FYVE/PHD zinc finger"/>
    <property type="match status" value="1"/>
</dbReference>
<dbReference type="STRING" id="34508.A0A4U8UWM7"/>
<dbReference type="PIRSF" id="PIRSF036956">
    <property type="entry name" value="Hrs_Vps27"/>
    <property type="match status" value="1"/>
</dbReference>
<reference evidence="13 14" key="1">
    <citation type="journal article" date="2015" name="Genome Biol.">
        <title>Comparative genomics of Steinernema reveals deeply conserved gene regulatory networks.</title>
        <authorList>
            <person name="Dillman A.R."/>
            <person name="Macchietto M."/>
            <person name="Porter C.F."/>
            <person name="Rogers A."/>
            <person name="Williams B."/>
            <person name="Antoshechkin I."/>
            <person name="Lee M.M."/>
            <person name="Goodwin Z."/>
            <person name="Lu X."/>
            <person name="Lewis E.E."/>
            <person name="Goodrich-Blair H."/>
            <person name="Stock S.P."/>
            <person name="Adams B.J."/>
            <person name="Sternberg P.W."/>
            <person name="Mortazavi A."/>
        </authorList>
    </citation>
    <scope>NUCLEOTIDE SEQUENCE [LARGE SCALE GENOMIC DNA]</scope>
    <source>
        <strain evidence="13 14">ALL</strain>
    </source>
</reference>
<dbReference type="InterPro" id="IPR002014">
    <property type="entry name" value="VHS_dom"/>
</dbReference>
<dbReference type="EMBL" id="AZBU02000001">
    <property type="protein sequence ID" value="TMS37801.1"/>
    <property type="molecule type" value="Genomic_DNA"/>
</dbReference>
<accession>A0A4U8UWM7</accession>
<dbReference type="PROSITE" id="PS50179">
    <property type="entry name" value="VHS"/>
    <property type="match status" value="1"/>
</dbReference>
<evidence type="ECO:0000256" key="4">
    <source>
        <dbReference type="ARBA" id="ARBA00022553"/>
    </source>
</evidence>
<dbReference type="GO" id="GO:0005769">
    <property type="term" value="C:early endosome"/>
    <property type="evidence" value="ECO:0007669"/>
    <property type="project" value="TreeGrafter"/>
</dbReference>
<feature type="compositionally biased region" description="Low complexity" evidence="10">
    <location>
        <begin position="714"/>
        <end position="728"/>
    </location>
</feature>
<keyword evidence="7" id="KW-0862">Zinc</keyword>
<evidence type="ECO:0000259" key="11">
    <source>
        <dbReference type="PROSITE" id="PS50178"/>
    </source>
</evidence>
<keyword evidence="14" id="KW-1185">Reference proteome</keyword>
<dbReference type="InterPro" id="IPR024641">
    <property type="entry name" value="HRS_helical"/>
</dbReference>
<gene>
    <name evidence="13" type="ORF">L596_004660</name>
</gene>
<dbReference type="InterPro" id="IPR003903">
    <property type="entry name" value="UIM_dom"/>
</dbReference>
<dbReference type="Proteomes" id="UP000298663">
    <property type="component" value="Chromosome X"/>
</dbReference>
<evidence type="ECO:0000256" key="1">
    <source>
        <dbReference type="ARBA" id="ARBA00004496"/>
    </source>
</evidence>
<dbReference type="InterPro" id="IPR013083">
    <property type="entry name" value="Znf_RING/FYVE/PHD"/>
</dbReference>
<evidence type="ECO:0000313" key="14">
    <source>
        <dbReference type="Proteomes" id="UP000298663"/>
    </source>
</evidence>
<evidence type="ECO:0000256" key="10">
    <source>
        <dbReference type="SAM" id="MobiDB-lite"/>
    </source>
</evidence>
<keyword evidence="4" id="KW-0597">Phosphoprotein</keyword>
<dbReference type="InterPro" id="IPR017073">
    <property type="entry name" value="HGS/VPS27"/>
</dbReference>
<sequence>MAKRFERILDRATDSTLIEPNWDGILDCVDSIRGGEIAHKMALQAIQKRLHSENPHTAHHSLLILEACVKNCGAPFHKEVACRAFMDDLRSLATRREGSSQKVRDKVLELIQCWASAFKSKSEYKVVVDVHNEMKQIGVDFPVLREADAMFLSESAPEWADGDVCFRCRIQFGLITRKHHCRACGQVFCDRCSSKSMILPNFGIEKPVRVCDTCYNKRVSPSVTKKKYESKAEEAHSDDKEMEEKRLRELAAKDEENLARAIELSKMEAEKSQILKQQELLSYYNGVSSKNEIDSITAAYNELNINGKMTGNGVYSDDRSKSISEDSCVDSEGALQRYLDTEYWTKRRFEQDNKGQELKATAPPPSELSFSGSISTLATPVPSQHNLEQEFKSVELSKNSNLSTEMPDNETEEIANYCDGLERQVTVMDNRIRSNLIRGRSIINDTAIQTLFVQLAELHSDVMRRMNDLEVKRQYYEELQDRIAHISEARQAVNALREDYMQQKREREMVEQQARQREMQAKLQQMRDKKREMLVYERHIALQRFQQQEHEIQMLRMHPGVAGISSVQGPVAVNPQMYGQAMPSNYGYPSVPAPDVHNPTPAPQIPMGGAPQEVYSTLNKPGIPSVVSSSMPPPTSHYANPAAVSMPTASMLATTVTSSENYTNGGHHHGYYGHPGIPVPQSPYAVPQPQYHLPQPQQITPSNHYAVNSIAHSQQQQMPLPQGQHQQLPPQPAYHHDANIHPSEPAHVPQEAPNEPSVSVEEAPLIIFD</sequence>
<dbReference type="SMART" id="SM00064">
    <property type="entry name" value="FYVE"/>
    <property type="match status" value="1"/>
</dbReference>
<protein>
    <recommendedName>
        <fullName evidence="2">Hepatocyte growth factor-regulated tyrosine kinase substrate</fullName>
    </recommendedName>
</protein>
<reference evidence="13 14" key="2">
    <citation type="journal article" date="2019" name="G3 (Bethesda)">
        <title>Hybrid Assembly of the Genome of the Entomopathogenic Nematode Steinernema carpocapsae Identifies the X-Chromosome.</title>
        <authorList>
            <person name="Serra L."/>
            <person name="Macchietto M."/>
            <person name="Macias-Munoz A."/>
            <person name="McGill C.J."/>
            <person name="Rodriguez I.M."/>
            <person name="Rodriguez B."/>
            <person name="Murad R."/>
            <person name="Mortazavi A."/>
        </authorList>
    </citation>
    <scope>NUCLEOTIDE SEQUENCE [LARGE SCALE GENOMIC DNA]</scope>
    <source>
        <strain evidence="13 14">ALL</strain>
    </source>
</reference>
<dbReference type="CDD" id="cd15720">
    <property type="entry name" value="FYVE_Hrs"/>
    <property type="match status" value="1"/>
</dbReference>
<dbReference type="Gene3D" id="1.20.5.1940">
    <property type="match status" value="1"/>
</dbReference>
<evidence type="ECO:0000256" key="6">
    <source>
        <dbReference type="ARBA" id="ARBA00022771"/>
    </source>
</evidence>
<dbReference type="GO" id="GO:0043130">
    <property type="term" value="F:ubiquitin binding"/>
    <property type="evidence" value="ECO:0007669"/>
    <property type="project" value="InterPro"/>
</dbReference>
<dbReference type="AlphaFoldDB" id="A0A4U8UWM7"/>
<keyword evidence="5" id="KW-0479">Metal-binding</keyword>
<dbReference type="PANTHER" id="PTHR46275">
    <property type="entry name" value="HEPATOCYTE GROWTH FACTOR-REGULATED TYROSINE KINASE SUBSTRATE"/>
    <property type="match status" value="1"/>
</dbReference>
<evidence type="ECO:0000256" key="2">
    <source>
        <dbReference type="ARBA" id="ARBA00015450"/>
    </source>
</evidence>
<dbReference type="SUPFAM" id="SSF48464">
    <property type="entry name" value="ENTH/VHS domain"/>
    <property type="match status" value="1"/>
</dbReference>
<evidence type="ECO:0000256" key="7">
    <source>
        <dbReference type="ARBA" id="ARBA00022833"/>
    </source>
</evidence>
<dbReference type="PROSITE" id="PS50330">
    <property type="entry name" value="UIM"/>
    <property type="match status" value="1"/>
</dbReference>
<dbReference type="Gene3D" id="3.30.40.10">
    <property type="entry name" value="Zinc/RING finger domain, C3HC4 (zinc finger)"/>
    <property type="match status" value="1"/>
</dbReference>
<dbReference type="InterPro" id="IPR017455">
    <property type="entry name" value="Znf_FYVE-rel"/>
</dbReference>